<dbReference type="EMBL" id="KK784929">
    <property type="protein sequence ID" value="KDO60898.1"/>
    <property type="molecule type" value="Genomic_DNA"/>
</dbReference>
<dbReference type="STRING" id="2711.A0A067F0L7"/>
<organism evidence="2 3">
    <name type="scientific">Citrus sinensis</name>
    <name type="common">Sweet orange</name>
    <name type="synonym">Citrus aurantium var. sinensis</name>
    <dbReference type="NCBI Taxonomy" id="2711"/>
    <lineage>
        <taxon>Eukaryota</taxon>
        <taxon>Viridiplantae</taxon>
        <taxon>Streptophyta</taxon>
        <taxon>Embryophyta</taxon>
        <taxon>Tracheophyta</taxon>
        <taxon>Spermatophyta</taxon>
        <taxon>Magnoliopsida</taxon>
        <taxon>eudicotyledons</taxon>
        <taxon>Gunneridae</taxon>
        <taxon>Pentapetalae</taxon>
        <taxon>rosids</taxon>
        <taxon>malvids</taxon>
        <taxon>Sapindales</taxon>
        <taxon>Rutaceae</taxon>
        <taxon>Aurantioideae</taxon>
        <taxon>Citrus</taxon>
    </lineage>
</organism>
<evidence type="ECO:0000313" key="2">
    <source>
        <dbReference type="EMBL" id="KDO60898.1"/>
    </source>
</evidence>
<sequence>MAASQEEIALTTTTATPVTLTWRYSNRVLLKTILESGDGGLGLVNERVVIGGWVKTSKEVKKEPMPPPPADFAGDAAAKSSKEKEKEKDVSCVEILQSRIPFFRTIIRVLGGSAGISNNVPLREKLEALVPKPPPPSTVFLQVSDGSCVASLQ</sequence>
<reference evidence="2 3" key="1">
    <citation type="submission" date="2014-04" db="EMBL/GenBank/DDBJ databases">
        <authorList>
            <consortium name="International Citrus Genome Consortium"/>
            <person name="Gmitter F."/>
            <person name="Chen C."/>
            <person name="Farmerie W."/>
            <person name="Harkins T."/>
            <person name="Desany B."/>
            <person name="Mohiuddin M."/>
            <person name="Kodira C."/>
            <person name="Borodovsky M."/>
            <person name="Lomsadze A."/>
            <person name="Burns P."/>
            <person name="Jenkins J."/>
            <person name="Prochnik S."/>
            <person name="Shu S."/>
            <person name="Chapman J."/>
            <person name="Pitluck S."/>
            <person name="Schmutz J."/>
            <person name="Rokhsar D."/>
        </authorList>
    </citation>
    <scope>NUCLEOTIDE SEQUENCE</scope>
</reference>
<evidence type="ECO:0000313" key="3">
    <source>
        <dbReference type="Proteomes" id="UP000027120"/>
    </source>
</evidence>
<evidence type="ECO:0000256" key="1">
    <source>
        <dbReference type="SAM" id="MobiDB-lite"/>
    </source>
</evidence>
<name>A0A067F0L7_CITSI</name>
<feature type="non-terminal residue" evidence="2">
    <location>
        <position position="153"/>
    </location>
</feature>
<accession>A0A067F0L7</accession>
<keyword evidence="3" id="KW-1185">Reference proteome</keyword>
<dbReference type="Proteomes" id="UP000027120">
    <property type="component" value="Unassembled WGS sequence"/>
</dbReference>
<feature type="region of interest" description="Disordered" evidence="1">
    <location>
        <begin position="59"/>
        <end position="87"/>
    </location>
</feature>
<dbReference type="AlphaFoldDB" id="A0A067F0L7"/>
<proteinExistence type="predicted"/>
<gene>
    <name evidence="2" type="ORF">CISIN_1g0067171mg</name>
</gene>
<protein>
    <submittedName>
        <fullName evidence="2">Uncharacterized protein</fullName>
    </submittedName>
</protein>